<keyword evidence="3" id="KW-0732">Signal</keyword>
<reference evidence="4" key="2">
    <citation type="journal article" date="2015" name="Data Brief">
        <title>Shoot transcriptome of the giant reed, Arundo donax.</title>
        <authorList>
            <person name="Barrero R.A."/>
            <person name="Guerrero F.D."/>
            <person name="Moolhuijzen P."/>
            <person name="Goolsby J.A."/>
            <person name="Tidwell J."/>
            <person name="Bellgard S.E."/>
            <person name="Bellgard M.I."/>
        </authorList>
    </citation>
    <scope>NUCLEOTIDE SEQUENCE</scope>
    <source>
        <tissue evidence="4">Shoot tissue taken approximately 20 cm above the soil surface</tissue>
    </source>
</reference>
<feature type="signal peptide" evidence="3">
    <location>
        <begin position="1"/>
        <end position="21"/>
    </location>
</feature>
<dbReference type="GO" id="GO:0016787">
    <property type="term" value="F:hydrolase activity"/>
    <property type="evidence" value="ECO:0007669"/>
    <property type="project" value="UniProtKB-KW"/>
</dbReference>
<organism evidence="4">
    <name type="scientific">Arundo donax</name>
    <name type="common">Giant reed</name>
    <name type="synonym">Donax arundinaceus</name>
    <dbReference type="NCBI Taxonomy" id="35708"/>
    <lineage>
        <taxon>Eukaryota</taxon>
        <taxon>Viridiplantae</taxon>
        <taxon>Streptophyta</taxon>
        <taxon>Embryophyta</taxon>
        <taxon>Tracheophyta</taxon>
        <taxon>Spermatophyta</taxon>
        <taxon>Magnoliopsida</taxon>
        <taxon>Liliopsida</taxon>
        <taxon>Poales</taxon>
        <taxon>Poaceae</taxon>
        <taxon>PACMAD clade</taxon>
        <taxon>Arundinoideae</taxon>
        <taxon>Arundineae</taxon>
        <taxon>Arundo</taxon>
    </lineage>
</organism>
<evidence type="ECO:0000256" key="3">
    <source>
        <dbReference type="SAM" id="SignalP"/>
    </source>
</evidence>
<dbReference type="InterPro" id="IPR029058">
    <property type="entry name" value="AB_hydrolase_fold"/>
</dbReference>
<proteinExistence type="inferred from homology"/>
<comment type="similarity">
    <text evidence="1">Belongs to the peptidase S33 family.</text>
</comment>
<evidence type="ECO:0000256" key="1">
    <source>
        <dbReference type="ARBA" id="ARBA00010088"/>
    </source>
</evidence>
<dbReference type="PANTHER" id="PTHR43248">
    <property type="entry name" value="2-SUCCINYL-6-HYDROXY-2,4-CYCLOHEXADIENE-1-CARBOXYLATE SYNTHASE"/>
    <property type="match status" value="1"/>
</dbReference>
<keyword evidence="2" id="KW-0378">Hydrolase</keyword>
<sequence length="215" mass="23318">MAAAAILRCATAIAIPSPAAAAVPLRHHPACLLGAVRLRLSFHRIPPPRRAAAAMSSSAAYVADGWYAVPGLSLRDHRFAVPLDHFDPDCGASITVFAREVVAAGKEDTSLPYLLYLQGGPGFESPRPMEAGGWIKKACEDYRVVLLDQRGTGLSTPLTTSSLAQITSATEQVEYLKHFRADNIVKDAEFIRLHLVPDAKPWTVLGQVCYLTRTW</sequence>
<accession>A0A0A8ZV32</accession>
<protein>
    <submittedName>
        <fullName evidence="4">Uncharacterized protein</fullName>
    </submittedName>
</protein>
<reference evidence="4" key="1">
    <citation type="submission" date="2014-09" db="EMBL/GenBank/DDBJ databases">
        <authorList>
            <person name="Magalhaes I.L.F."/>
            <person name="Oliveira U."/>
            <person name="Santos F.R."/>
            <person name="Vidigal T.H.D.A."/>
            <person name="Brescovit A.D."/>
            <person name="Santos A.J."/>
        </authorList>
    </citation>
    <scope>NUCLEOTIDE SEQUENCE</scope>
    <source>
        <tissue evidence="4">Shoot tissue taken approximately 20 cm above the soil surface</tissue>
    </source>
</reference>
<dbReference type="PANTHER" id="PTHR43248:SF2">
    <property type="entry name" value="PROLYL AMINOPEPTIDASE"/>
    <property type="match status" value="1"/>
</dbReference>
<evidence type="ECO:0000313" key="4">
    <source>
        <dbReference type="EMBL" id="JAD40610.1"/>
    </source>
</evidence>
<feature type="chain" id="PRO_5002045217" evidence="3">
    <location>
        <begin position="22"/>
        <end position="215"/>
    </location>
</feature>
<evidence type="ECO:0000256" key="2">
    <source>
        <dbReference type="ARBA" id="ARBA00022801"/>
    </source>
</evidence>
<dbReference type="Gene3D" id="3.40.50.1820">
    <property type="entry name" value="alpha/beta hydrolase"/>
    <property type="match status" value="1"/>
</dbReference>
<name>A0A0A8ZV32_ARUDO</name>
<dbReference type="EMBL" id="GBRH01257285">
    <property type="protein sequence ID" value="JAD40610.1"/>
    <property type="molecule type" value="Transcribed_RNA"/>
</dbReference>
<dbReference type="SUPFAM" id="SSF53474">
    <property type="entry name" value="alpha/beta-Hydrolases"/>
    <property type="match status" value="1"/>
</dbReference>
<dbReference type="InterPro" id="IPR051601">
    <property type="entry name" value="Serine_prot/Carboxylest_S33"/>
</dbReference>
<dbReference type="AlphaFoldDB" id="A0A0A8ZV32"/>